<dbReference type="RefSeq" id="WP_231004160.1">
    <property type="nucleotide sequence ID" value="NZ_JAJNEC010000005.1"/>
</dbReference>
<proteinExistence type="predicted"/>
<name>A0ABS8PP60_9BACT</name>
<organism evidence="2 3">
    <name type="scientific">Niabella pedocola</name>
    <dbReference type="NCBI Taxonomy" id="1752077"/>
    <lineage>
        <taxon>Bacteria</taxon>
        <taxon>Pseudomonadati</taxon>
        <taxon>Bacteroidota</taxon>
        <taxon>Chitinophagia</taxon>
        <taxon>Chitinophagales</taxon>
        <taxon>Chitinophagaceae</taxon>
        <taxon>Niabella</taxon>
    </lineage>
</organism>
<feature type="signal peptide" evidence="1">
    <location>
        <begin position="1"/>
        <end position="20"/>
    </location>
</feature>
<evidence type="ECO:0000313" key="3">
    <source>
        <dbReference type="Proteomes" id="UP001199816"/>
    </source>
</evidence>
<evidence type="ECO:0000313" key="2">
    <source>
        <dbReference type="EMBL" id="MCD2422889.1"/>
    </source>
</evidence>
<keyword evidence="1" id="KW-0732">Signal</keyword>
<accession>A0ABS8PP60</accession>
<protein>
    <submittedName>
        <fullName evidence="2">Porin family protein</fullName>
    </submittedName>
</protein>
<dbReference type="Proteomes" id="UP001199816">
    <property type="component" value="Unassembled WGS sequence"/>
</dbReference>
<reference evidence="2 3" key="1">
    <citation type="submission" date="2021-11" db="EMBL/GenBank/DDBJ databases">
        <title>Genomic of Niabella pedocola.</title>
        <authorList>
            <person name="Wu T."/>
        </authorList>
    </citation>
    <scope>NUCLEOTIDE SEQUENCE [LARGE SCALE GENOMIC DNA]</scope>
    <source>
        <strain evidence="2 3">JCM 31011</strain>
    </source>
</reference>
<evidence type="ECO:0000256" key="1">
    <source>
        <dbReference type="SAM" id="SignalP"/>
    </source>
</evidence>
<feature type="chain" id="PRO_5045365500" evidence="1">
    <location>
        <begin position="21"/>
        <end position="189"/>
    </location>
</feature>
<keyword evidence="3" id="KW-1185">Reference proteome</keyword>
<comment type="caution">
    <text evidence="2">The sequence shown here is derived from an EMBL/GenBank/DDBJ whole genome shotgun (WGS) entry which is preliminary data.</text>
</comment>
<dbReference type="EMBL" id="JAJNEC010000005">
    <property type="protein sequence ID" value="MCD2422889.1"/>
    <property type="molecule type" value="Genomic_DNA"/>
</dbReference>
<sequence>MKKIMLSALILAATAYGASAQTQKGYYLIGGNLALLSGSTNEKSFQMNITPKVAWFVQEDLAIGGKVDLGFKAGRAQKPSINYFVGPMARYYFGEQQVNTPKQTRVFAEADAGVSGNNAGGKSTNGFGAGIGPGLAFFVNENIALEALAKANIITGAGSNGVSFRPELGLGFQIYLPGSKLKQMRNNMK</sequence>
<gene>
    <name evidence="2" type="ORF">LQ567_08965</name>
</gene>